<dbReference type="eggNOG" id="COG5338">
    <property type="taxonomic scope" value="Bacteria"/>
</dbReference>
<gene>
    <name evidence="1" type="ORF">C882_0369</name>
</gene>
<dbReference type="STRING" id="1238182.C882_0369"/>
<dbReference type="Pfam" id="PF10082">
    <property type="entry name" value="BBP2_2"/>
    <property type="match status" value="1"/>
</dbReference>
<evidence type="ECO:0000313" key="1">
    <source>
        <dbReference type="EMBL" id="EKV29547.1"/>
    </source>
</evidence>
<proteinExistence type="predicted"/>
<accession>K9GWB9</accession>
<dbReference type="Proteomes" id="UP000009881">
    <property type="component" value="Unassembled WGS sequence"/>
</dbReference>
<comment type="caution">
    <text evidence="1">The sequence shown here is derived from an EMBL/GenBank/DDBJ whole genome shotgun (WGS) entry which is preliminary data.</text>
</comment>
<sequence>MEPRQAERSGYAPPGARLGGLLLHAEAAVERRARLQQFDAVPHLSAESWLTTAWLDVDAAVGDTRWVAEASAGAEVTRGTHGTLDDTTGGHVGLSVKMPLGPVGVVKTDLSWQQAHEPRTAPLADGYAGAPTRLRTTTAGAEVLWRPGRLAMDLRLEAAHQDFADVPRLGFSESPTAATINNDDRDRDRLAVAGRTAWQFGPLTSVYVRGTADRVDYHAGRDDFGFDRDSTGAGLFAGLTLGRPRLWRAFLEAGRVGRSLDSPALRPVAVTAVNGGLTWATTPLMTNQLRLHTTVAETTEPFAPVAVVRGVELETEHELLRSLVLTSTVGTAIHDYPGPLGRQDVSTLSEAGARWRLGRLARVEVGFSRERLESTWLDNGYTVHEAWLRLAARF</sequence>
<evidence type="ECO:0000313" key="2">
    <source>
        <dbReference type="Proteomes" id="UP000009881"/>
    </source>
</evidence>
<keyword evidence="2" id="KW-1185">Reference proteome</keyword>
<protein>
    <submittedName>
        <fullName evidence="1">Uncharacterized protein</fullName>
    </submittedName>
</protein>
<dbReference type="EMBL" id="ANHY01000012">
    <property type="protein sequence ID" value="EKV29547.1"/>
    <property type="molecule type" value="Genomic_DNA"/>
</dbReference>
<reference evidence="1 2" key="1">
    <citation type="journal article" date="2013" name="Genome Announc.">
        <title>Draft Genome Sequence of an Alphaproteobacterium, Caenispirillum salinarum AK4(T), Isolated from a Solar Saltern.</title>
        <authorList>
            <person name="Khatri I."/>
            <person name="Singh A."/>
            <person name="Korpole S."/>
            <person name="Pinnaka A.K."/>
            <person name="Subramanian S."/>
        </authorList>
    </citation>
    <scope>NUCLEOTIDE SEQUENCE [LARGE SCALE GENOMIC DNA]</scope>
    <source>
        <strain evidence="1 2">AK4</strain>
    </source>
</reference>
<dbReference type="AlphaFoldDB" id="K9GWB9"/>
<organism evidence="1 2">
    <name type="scientific">Caenispirillum salinarum AK4</name>
    <dbReference type="NCBI Taxonomy" id="1238182"/>
    <lineage>
        <taxon>Bacteria</taxon>
        <taxon>Pseudomonadati</taxon>
        <taxon>Pseudomonadota</taxon>
        <taxon>Alphaproteobacteria</taxon>
        <taxon>Rhodospirillales</taxon>
        <taxon>Novispirillaceae</taxon>
        <taxon>Caenispirillum</taxon>
    </lineage>
</organism>
<dbReference type="InterPro" id="IPR018759">
    <property type="entry name" value="BBP2_2"/>
</dbReference>
<name>K9GWB9_9PROT</name>